<evidence type="ECO:0000313" key="9">
    <source>
        <dbReference type="EMBL" id="AGC72366.1"/>
    </source>
</evidence>
<dbReference type="InterPro" id="IPR000515">
    <property type="entry name" value="MetI-like"/>
</dbReference>
<keyword evidence="2 7" id="KW-0813">Transport</keyword>
<evidence type="ECO:0000256" key="7">
    <source>
        <dbReference type="RuleBase" id="RU363032"/>
    </source>
</evidence>
<evidence type="ECO:0000256" key="2">
    <source>
        <dbReference type="ARBA" id="ARBA00022448"/>
    </source>
</evidence>
<dbReference type="Gene3D" id="1.10.3720.10">
    <property type="entry name" value="MetI-like"/>
    <property type="match status" value="1"/>
</dbReference>
<evidence type="ECO:0000256" key="6">
    <source>
        <dbReference type="ARBA" id="ARBA00023136"/>
    </source>
</evidence>
<reference evidence="9" key="1">
    <citation type="submission" date="2012-09" db="EMBL/GenBank/DDBJ databases">
        <title>Metagenomic Characterization of a Microbial Community in Wastewater Detects High Levels of Antibiotic Resistance.</title>
        <authorList>
            <person name="Abrams M."/>
            <person name="Caldwell A."/>
            <person name="Vandaei E."/>
            <person name="Lee W."/>
            <person name="Perrott J."/>
            <person name="Khan S.Y."/>
            <person name="Ta J."/>
            <person name="Romero D."/>
            <person name="Nguyen V."/>
            <person name="Pourmand N."/>
            <person name="Ouverney C.C."/>
        </authorList>
    </citation>
    <scope>NUCLEOTIDE SEQUENCE</scope>
</reference>
<evidence type="ECO:0000256" key="3">
    <source>
        <dbReference type="ARBA" id="ARBA00022475"/>
    </source>
</evidence>
<dbReference type="PROSITE" id="PS50928">
    <property type="entry name" value="ABC_TM1"/>
    <property type="match status" value="1"/>
</dbReference>
<accession>L7VY78</accession>
<dbReference type="GO" id="GO:0005886">
    <property type="term" value="C:plasma membrane"/>
    <property type="evidence" value="ECO:0007669"/>
    <property type="project" value="UniProtKB-SubCell"/>
</dbReference>
<comment type="subcellular location">
    <subcellularLocation>
        <location evidence="1 7">Cell membrane</location>
        <topology evidence="1 7">Multi-pass membrane protein</topology>
    </subcellularLocation>
</comment>
<dbReference type="EMBL" id="JX649899">
    <property type="protein sequence ID" value="AGC72366.1"/>
    <property type="molecule type" value="Genomic_DNA"/>
</dbReference>
<name>L7VY78_9BACT</name>
<dbReference type="PANTHER" id="PTHR43744:SF12">
    <property type="entry name" value="ABC TRANSPORTER PERMEASE PROTEIN MG189-RELATED"/>
    <property type="match status" value="1"/>
</dbReference>
<dbReference type="SUPFAM" id="SSF161098">
    <property type="entry name" value="MetI-like"/>
    <property type="match status" value="1"/>
</dbReference>
<feature type="transmembrane region" description="Helical" evidence="7">
    <location>
        <begin position="124"/>
        <end position="143"/>
    </location>
</feature>
<dbReference type="AlphaFoldDB" id="L7VY78"/>
<evidence type="ECO:0000259" key="8">
    <source>
        <dbReference type="PROSITE" id="PS50928"/>
    </source>
</evidence>
<evidence type="ECO:0000256" key="4">
    <source>
        <dbReference type="ARBA" id="ARBA00022692"/>
    </source>
</evidence>
<dbReference type="PANTHER" id="PTHR43744">
    <property type="entry name" value="ABC TRANSPORTER PERMEASE PROTEIN MG189-RELATED-RELATED"/>
    <property type="match status" value="1"/>
</dbReference>
<organism evidence="9">
    <name type="scientific">uncultured bacterium A1Q1_fos_2004</name>
    <dbReference type="NCBI Taxonomy" id="1256557"/>
    <lineage>
        <taxon>Bacteria</taxon>
        <taxon>environmental samples</taxon>
    </lineage>
</organism>
<protein>
    <submittedName>
        <fullName evidence="9">Sugar ABC transporter, permease protein</fullName>
    </submittedName>
</protein>
<feature type="transmembrane region" description="Helical" evidence="7">
    <location>
        <begin position="163"/>
        <end position="184"/>
    </location>
</feature>
<keyword evidence="5 7" id="KW-1133">Transmembrane helix</keyword>
<feature type="transmembrane region" description="Helical" evidence="7">
    <location>
        <begin position="263"/>
        <end position="283"/>
    </location>
</feature>
<feature type="transmembrane region" description="Helical" evidence="7">
    <location>
        <begin position="205"/>
        <end position="227"/>
    </location>
</feature>
<keyword evidence="3" id="KW-1003">Cell membrane</keyword>
<dbReference type="Pfam" id="PF00528">
    <property type="entry name" value="BPD_transp_1"/>
    <property type="match status" value="1"/>
</dbReference>
<feature type="transmembrane region" description="Helical" evidence="7">
    <location>
        <begin position="95"/>
        <end position="115"/>
    </location>
</feature>
<dbReference type="InterPro" id="IPR035906">
    <property type="entry name" value="MetI-like_sf"/>
</dbReference>
<feature type="transmembrane region" description="Helical" evidence="7">
    <location>
        <begin position="29"/>
        <end position="48"/>
    </location>
</feature>
<proteinExistence type="inferred from homology"/>
<sequence length="299" mass="33007">MASGTAVKPLATPARNGVARPVVSPGGLAFTYLVLIVGAFFAVAPFLYTISVSLMNLTEASSGTRLFPANPQWENYVTAWDQARFSLYFFNSVKIVLITVTGELIFCTLAAYAFARMEFPGKTFIFSLLLATLMLPEAVIWIPNFITVSWLGRATPLPWINNWPALTIPFMASAFGIFLLRQFFQQIPNELWDSAQIDGAGHLRYMLRVIVPLSQAPLMTLVLFGFISSWNALAWPLLVTTTPDWRPISYGLLSFLDEAGAQVHLQMAGAMITMAPILVVYFFTQRTFIEGIASTGIKG</sequence>
<comment type="similarity">
    <text evidence="7">Belongs to the binding-protein-dependent transport system permease family.</text>
</comment>
<dbReference type="GO" id="GO:0055085">
    <property type="term" value="P:transmembrane transport"/>
    <property type="evidence" value="ECO:0007669"/>
    <property type="project" value="InterPro"/>
</dbReference>
<keyword evidence="6 7" id="KW-0472">Membrane</keyword>
<evidence type="ECO:0000256" key="5">
    <source>
        <dbReference type="ARBA" id="ARBA00022989"/>
    </source>
</evidence>
<keyword evidence="4 7" id="KW-0812">Transmembrane</keyword>
<dbReference type="CDD" id="cd06261">
    <property type="entry name" value="TM_PBP2"/>
    <property type="match status" value="1"/>
</dbReference>
<evidence type="ECO:0000256" key="1">
    <source>
        <dbReference type="ARBA" id="ARBA00004651"/>
    </source>
</evidence>
<feature type="domain" description="ABC transmembrane type-1" evidence="8">
    <location>
        <begin position="89"/>
        <end position="284"/>
    </location>
</feature>